<organism evidence="3 4">
    <name type="scientific">Nocardioides lianchengensis</name>
    <dbReference type="NCBI Taxonomy" id="1045774"/>
    <lineage>
        <taxon>Bacteria</taxon>
        <taxon>Bacillati</taxon>
        <taxon>Actinomycetota</taxon>
        <taxon>Actinomycetes</taxon>
        <taxon>Propionibacteriales</taxon>
        <taxon>Nocardioidaceae</taxon>
        <taxon>Nocardioides</taxon>
    </lineage>
</organism>
<evidence type="ECO:0008006" key="5">
    <source>
        <dbReference type="Google" id="ProtNLM"/>
    </source>
</evidence>
<gene>
    <name evidence="3" type="ORF">SAMN05421872_101276</name>
</gene>
<keyword evidence="2" id="KW-1133">Transmembrane helix</keyword>
<feature type="transmembrane region" description="Helical" evidence="2">
    <location>
        <begin position="39"/>
        <end position="61"/>
    </location>
</feature>
<sequence length="268" mass="28394">MPDLNDELFSSFRTEGPTVNPLPASEVRRRGDRMRRRNNALAAVGGVAAALVVIATPVAIITQQGTDDPSPPVATQTTEAPQVSWRQEIPADLPLTAGLADGAETSEEPGVAQLTLCDQTAFDADLQTVDVTGATRRGAPNTDEPELNRTLALYPDAATAAEAVERLRDAVRSCGSQPGAGDITISHQLLDSVLPADEAFILSSDYVAAGDDFAQEIDYFVVARTGNAVLLTSDLGTVPYDAQVSIEQERVADLVDAMQVFSEAENSR</sequence>
<accession>A0A1G6ITG0</accession>
<dbReference type="Proteomes" id="UP000199034">
    <property type="component" value="Unassembled WGS sequence"/>
</dbReference>
<dbReference type="EMBL" id="FMZM01000001">
    <property type="protein sequence ID" value="SDC09787.1"/>
    <property type="molecule type" value="Genomic_DNA"/>
</dbReference>
<feature type="region of interest" description="Disordered" evidence="1">
    <location>
        <begin position="64"/>
        <end position="83"/>
    </location>
</feature>
<reference evidence="3 4" key="1">
    <citation type="submission" date="2016-10" db="EMBL/GenBank/DDBJ databases">
        <authorList>
            <person name="de Groot N.N."/>
        </authorList>
    </citation>
    <scope>NUCLEOTIDE SEQUENCE [LARGE SCALE GENOMIC DNA]</scope>
    <source>
        <strain evidence="3 4">CGMCC 4.6858</strain>
    </source>
</reference>
<keyword evidence="2" id="KW-0472">Membrane</keyword>
<evidence type="ECO:0000313" key="4">
    <source>
        <dbReference type="Proteomes" id="UP000199034"/>
    </source>
</evidence>
<keyword evidence="4" id="KW-1185">Reference proteome</keyword>
<proteinExistence type="predicted"/>
<evidence type="ECO:0000313" key="3">
    <source>
        <dbReference type="EMBL" id="SDC09787.1"/>
    </source>
</evidence>
<dbReference type="STRING" id="1045774.SAMN05421872_101276"/>
<name>A0A1G6ITG0_9ACTN</name>
<protein>
    <recommendedName>
        <fullName evidence="5">PknH-like extracellular domain-containing protein</fullName>
    </recommendedName>
</protein>
<feature type="region of interest" description="Disordered" evidence="1">
    <location>
        <begin position="1"/>
        <end position="23"/>
    </location>
</feature>
<evidence type="ECO:0000256" key="1">
    <source>
        <dbReference type="SAM" id="MobiDB-lite"/>
    </source>
</evidence>
<keyword evidence="2" id="KW-0812">Transmembrane</keyword>
<dbReference type="AlphaFoldDB" id="A0A1G6ITG0"/>
<evidence type="ECO:0000256" key="2">
    <source>
        <dbReference type="SAM" id="Phobius"/>
    </source>
</evidence>